<gene>
    <name evidence="2" type="primary">flaF</name>
    <name evidence="2" type="ORF">NDEV_0985</name>
</gene>
<evidence type="ECO:0000256" key="1">
    <source>
        <dbReference type="SAM" id="Phobius"/>
    </source>
</evidence>
<dbReference type="AlphaFoldDB" id="A0A128A315"/>
<name>A0A128A315_9ARCH</name>
<dbReference type="Proteomes" id="UP000196239">
    <property type="component" value="Chromosome 1"/>
</dbReference>
<keyword evidence="1" id="KW-1133">Transmembrane helix</keyword>
<accession>A0A128A315</accession>
<feature type="transmembrane region" description="Helical" evidence="1">
    <location>
        <begin position="6"/>
        <end position="27"/>
    </location>
</feature>
<keyword evidence="1" id="KW-0472">Membrane</keyword>
<organism evidence="2 3">
    <name type="scientific">Nitrosotalea devaniterrae</name>
    <dbReference type="NCBI Taxonomy" id="1078905"/>
    <lineage>
        <taxon>Archaea</taxon>
        <taxon>Nitrososphaerota</taxon>
        <taxon>Nitrososphaeria</taxon>
        <taxon>Nitrosotaleales</taxon>
        <taxon>Nitrosotaleaceae</taxon>
        <taxon>Nitrosotalea</taxon>
    </lineage>
</organism>
<evidence type="ECO:0000313" key="2">
    <source>
        <dbReference type="EMBL" id="CUR51750.1"/>
    </source>
</evidence>
<evidence type="ECO:0000313" key="3">
    <source>
        <dbReference type="Proteomes" id="UP000196239"/>
    </source>
</evidence>
<keyword evidence="2" id="KW-0282">Flagellum</keyword>
<reference evidence="3" key="1">
    <citation type="submission" date="2015-10" db="EMBL/GenBank/DDBJ databases">
        <authorList>
            <person name="Lehtovirta-Morley L.E."/>
            <person name="Vieille C."/>
        </authorList>
    </citation>
    <scope>NUCLEOTIDE SEQUENCE [LARGE SCALE GENOMIC DNA]</scope>
</reference>
<keyword evidence="3" id="KW-1185">Reference proteome</keyword>
<sequence length="174" mass="18634">MGLSIAISGGIVTFTIVYAMMSFPAILDDTTKVSTSSAQMSSTLNSILHTNISVSNLQSIHNSTIVNFSVDNTGNTILWNYNKFDAIVTYQTDTGSMPTLTEVLQYAKSCVALPSDKWCIQSITNDLEHPGILDPKETLNIEANLQNPTSLGGIITVNIGTDNGVLSTSSVRIT</sequence>
<keyword evidence="2" id="KW-0966">Cell projection</keyword>
<dbReference type="KEGG" id="ndv:NDEV_0985"/>
<protein>
    <submittedName>
        <fullName evidence="2">Flagella protein</fullName>
    </submittedName>
</protein>
<proteinExistence type="predicted"/>
<keyword evidence="2" id="KW-0969">Cilium</keyword>
<keyword evidence="1" id="KW-0812">Transmembrane</keyword>
<dbReference type="EMBL" id="LN890280">
    <property type="protein sequence ID" value="CUR51750.1"/>
    <property type="molecule type" value="Genomic_DNA"/>
</dbReference>